<comment type="caution">
    <text evidence="4">The sequence shown here is derived from an EMBL/GenBank/DDBJ whole genome shotgun (WGS) entry which is preliminary data.</text>
</comment>
<dbReference type="Pfam" id="PF09992">
    <property type="entry name" value="NAGPA"/>
    <property type="match status" value="1"/>
</dbReference>
<organism evidence="4 5">
    <name type="scientific">Luteolibacter rhizosphaerae</name>
    <dbReference type="NCBI Taxonomy" id="2989719"/>
    <lineage>
        <taxon>Bacteria</taxon>
        <taxon>Pseudomonadati</taxon>
        <taxon>Verrucomicrobiota</taxon>
        <taxon>Verrucomicrobiia</taxon>
        <taxon>Verrucomicrobiales</taxon>
        <taxon>Verrucomicrobiaceae</taxon>
        <taxon>Luteolibacter</taxon>
    </lineage>
</organism>
<proteinExistence type="predicted"/>
<evidence type="ECO:0000259" key="3">
    <source>
        <dbReference type="Pfam" id="PF09992"/>
    </source>
</evidence>
<feature type="region of interest" description="Disordered" evidence="1">
    <location>
        <begin position="253"/>
        <end position="272"/>
    </location>
</feature>
<gene>
    <name evidence="4" type="ORF">OJ996_01260</name>
</gene>
<evidence type="ECO:0000313" key="5">
    <source>
        <dbReference type="Proteomes" id="UP001165653"/>
    </source>
</evidence>
<evidence type="ECO:0000256" key="1">
    <source>
        <dbReference type="SAM" id="MobiDB-lite"/>
    </source>
</evidence>
<feature type="domain" description="Phosphodiester glycosidase" evidence="3">
    <location>
        <begin position="100"/>
        <end position="282"/>
    </location>
</feature>
<dbReference type="PANTHER" id="PTHR40446:SF2">
    <property type="entry name" value="N-ACETYLGLUCOSAMINE-1-PHOSPHODIESTER ALPHA-N-ACETYLGLUCOSAMINIDASE"/>
    <property type="match status" value="1"/>
</dbReference>
<name>A0ABT3FX73_9BACT</name>
<protein>
    <submittedName>
        <fullName evidence="4">Phosphodiester glycosidase family protein</fullName>
    </submittedName>
</protein>
<keyword evidence="5" id="KW-1185">Reference proteome</keyword>
<sequence length="291" mass="31093">MRPVLRPLLILALLSIPVVSGQTIFAPKAAGQAEPAWQPLYQGIDYRLDELSQPRVLRIHSARIDTKAPGIRLFATPGNGDKPGEVDGRRTASFLKEFDLELAINGTGFQPITAEGKPVEVLGLSVSDGKVVSELDPERGNPVLLITARNEAHIFSGPLKQQDLRAAHQAMQGWYGKNGLLLDKGRVLTKSVDIHPRTAAGVSEDGRYLYLVVADGRQPGLSEGMTLVELAAWMKQLGCKDALNLDGGGSTTMVTKNPDASPKILNSPSGGLQRSVANHLGVHAEPLPSAP</sequence>
<reference evidence="4" key="1">
    <citation type="submission" date="2022-10" db="EMBL/GenBank/DDBJ databases">
        <title>Luteolibacter sp. GHJ8, whole genome shotgun sequencing project.</title>
        <authorList>
            <person name="Zhao G."/>
            <person name="Shen L."/>
        </authorList>
    </citation>
    <scope>NUCLEOTIDE SEQUENCE</scope>
    <source>
        <strain evidence="4">GHJ8</strain>
    </source>
</reference>
<feature type="signal peptide" evidence="2">
    <location>
        <begin position="1"/>
        <end position="20"/>
    </location>
</feature>
<dbReference type="InterPro" id="IPR018711">
    <property type="entry name" value="NAGPA"/>
</dbReference>
<dbReference type="EMBL" id="JAPDDR010000001">
    <property type="protein sequence ID" value="MCW1912180.1"/>
    <property type="molecule type" value="Genomic_DNA"/>
</dbReference>
<keyword evidence="2" id="KW-0732">Signal</keyword>
<dbReference type="PANTHER" id="PTHR40446">
    <property type="entry name" value="N-ACETYLGLUCOSAMINE-1-PHOSPHODIESTER ALPHA-N-ACETYLGLUCOSAMINIDASE"/>
    <property type="match status" value="1"/>
</dbReference>
<dbReference type="Proteomes" id="UP001165653">
    <property type="component" value="Unassembled WGS sequence"/>
</dbReference>
<evidence type="ECO:0000256" key="2">
    <source>
        <dbReference type="SAM" id="SignalP"/>
    </source>
</evidence>
<evidence type="ECO:0000313" key="4">
    <source>
        <dbReference type="EMBL" id="MCW1912180.1"/>
    </source>
</evidence>
<dbReference type="RefSeq" id="WP_264510343.1">
    <property type="nucleotide sequence ID" value="NZ_JAPDDR010000001.1"/>
</dbReference>
<accession>A0ABT3FX73</accession>
<feature type="chain" id="PRO_5046861587" evidence="2">
    <location>
        <begin position="21"/>
        <end position="291"/>
    </location>
</feature>
<keyword evidence="4" id="KW-0326">Glycosidase</keyword>
<keyword evidence="4" id="KW-0378">Hydrolase</keyword>
<dbReference type="GO" id="GO:0016798">
    <property type="term" value="F:hydrolase activity, acting on glycosyl bonds"/>
    <property type="evidence" value="ECO:0007669"/>
    <property type="project" value="UniProtKB-KW"/>
</dbReference>